<dbReference type="InterPro" id="IPR020449">
    <property type="entry name" value="Tscrpt_reg_AraC-type_HTH"/>
</dbReference>
<feature type="domain" description="HTH araC/xylS-type" evidence="4">
    <location>
        <begin position="231"/>
        <end position="329"/>
    </location>
</feature>
<dbReference type="SUPFAM" id="SSF46689">
    <property type="entry name" value="Homeodomain-like"/>
    <property type="match status" value="1"/>
</dbReference>
<reference evidence="5 6" key="1">
    <citation type="journal article" date="2021" name="Microbiol. Resour. Announc.">
        <title>Complete Genome Sequences of Two Rhodococcus sp. Strains with Large and Linear Chromosomes, Isolated from Apple Rhizosphere.</title>
        <authorList>
            <person name="Benning S."/>
            <person name="Brugnone N."/>
            <person name="Siani R."/>
            <person name="Kublik S."/>
            <person name="Schloter M."/>
            <person name="Rad V."/>
        </authorList>
    </citation>
    <scope>NUCLEOTIDE SEQUENCE [LARGE SCALE GENOMIC DNA]</scope>
    <source>
        <strain evidence="5 6">R79</strain>
    </source>
</reference>
<keyword evidence="1" id="KW-0805">Transcription regulation</keyword>
<dbReference type="RefSeq" id="WP_206006985.1">
    <property type="nucleotide sequence ID" value="NZ_CP070619.1"/>
</dbReference>
<accession>A0A974W3H3</accession>
<evidence type="ECO:0000259" key="4">
    <source>
        <dbReference type="PROSITE" id="PS01124"/>
    </source>
</evidence>
<evidence type="ECO:0000256" key="3">
    <source>
        <dbReference type="ARBA" id="ARBA00023163"/>
    </source>
</evidence>
<proteinExistence type="predicted"/>
<dbReference type="InterPro" id="IPR035418">
    <property type="entry name" value="AraC-bd_2"/>
</dbReference>
<dbReference type="PANTHER" id="PTHR43280">
    <property type="entry name" value="ARAC-FAMILY TRANSCRIPTIONAL REGULATOR"/>
    <property type="match status" value="1"/>
</dbReference>
<evidence type="ECO:0000313" key="5">
    <source>
        <dbReference type="EMBL" id="QSE90554.1"/>
    </source>
</evidence>
<sequence>MTDSAQKDDSVCTEGAAAMVLSTRELESTEGRMRWADTLDSTYCEMDVDWPDENDQFAAELTVRPFGELTVSVVHADPHTVVRTPEMIRSDPNDDFLLCLITRGSATLQQHSRTALLEQGAFGILDSAAPFVVDGRTEFEQVVLRAPRQLLISRLSAEVMDEVSGLGISGQSGMGGLVSRFLVDIASTDARLSVGSSASVAASAVDLLTAVLTEQAPPVTATKRVHHDDLRSVQQAMARYLHDPDHTAAEIGVELGMSLRYIHKLFSLAGATPRTWLYQLRLDRAREQLLDTDSTVAEISDRVGFRDVSHFSRAFRKRFGASPAHFREQYGSSRSPLVNRRLANETETDW</sequence>
<keyword evidence="6" id="KW-1185">Reference proteome</keyword>
<dbReference type="Proteomes" id="UP000662986">
    <property type="component" value="Chromosome"/>
</dbReference>
<organism evidence="5 6">
    <name type="scientific">Rhodococcus pseudokoreensis</name>
    <dbReference type="NCBI Taxonomy" id="2811421"/>
    <lineage>
        <taxon>Bacteria</taxon>
        <taxon>Bacillati</taxon>
        <taxon>Actinomycetota</taxon>
        <taxon>Actinomycetes</taxon>
        <taxon>Mycobacteriales</taxon>
        <taxon>Nocardiaceae</taxon>
        <taxon>Rhodococcus</taxon>
    </lineage>
</organism>
<dbReference type="PROSITE" id="PS01124">
    <property type="entry name" value="HTH_ARAC_FAMILY_2"/>
    <property type="match status" value="1"/>
</dbReference>
<evidence type="ECO:0000313" key="6">
    <source>
        <dbReference type="Proteomes" id="UP000662986"/>
    </source>
</evidence>
<dbReference type="PRINTS" id="PR00032">
    <property type="entry name" value="HTHARAC"/>
</dbReference>
<dbReference type="PROSITE" id="PS00041">
    <property type="entry name" value="HTH_ARAC_FAMILY_1"/>
    <property type="match status" value="1"/>
</dbReference>
<dbReference type="Pfam" id="PF14525">
    <property type="entry name" value="AraC_binding_2"/>
    <property type="match status" value="1"/>
</dbReference>
<evidence type="ECO:0000256" key="2">
    <source>
        <dbReference type="ARBA" id="ARBA00023125"/>
    </source>
</evidence>
<reference evidence="5 6" key="2">
    <citation type="journal article" date="2022" name="Arch. Microbiol.">
        <title>Rhodococcus pseudokoreensis sp. nov. isolated from the rhizosphere of young M26 apple rootstocks.</title>
        <authorList>
            <person name="Kampfer P."/>
            <person name="Glaeser S.P."/>
            <person name="Blom J."/>
            <person name="Wolf J."/>
            <person name="Benning S."/>
            <person name="Schloter M."/>
            <person name="Neumann-Schaal M."/>
        </authorList>
    </citation>
    <scope>NUCLEOTIDE SEQUENCE [LARGE SCALE GENOMIC DNA]</scope>
    <source>
        <strain evidence="5 6">R79</strain>
    </source>
</reference>
<dbReference type="Gene3D" id="1.10.10.60">
    <property type="entry name" value="Homeodomain-like"/>
    <property type="match status" value="2"/>
</dbReference>
<evidence type="ECO:0000256" key="1">
    <source>
        <dbReference type="ARBA" id="ARBA00023015"/>
    </source>
</evidence>
<protein>
    <submittedName>
        <fullName evidence="5">AraC family transcriptional regulator</fullName>
    </submittedName>
</protein>
<dbReference type="SMART" id="SM00342">
    <property type="entry name" value="HTH_ARAC"/>
    <property type="match status" value="1"/>
</dbReference>
<dbReference type="PANTHER" id="PTHR43280:SF31">
    <property type="entry name" value="TRANSCRIPTIONAL REGULATORY PROTEIN"/>
    <property type="match status" value="1"/>
</dbReference>
<keyword evidence="3" id="KW-0804">Transcription</keyword>
<dbReference type="Pfam" id="PF12833">
    <property type="entry name" value="HTH_18"/>
    <property type="match status" value="1"/>
</dbReference>
<dbReference type="EMBL" id="CP070619">
    <property type="protein sequence ID" value="QSE90554.1"/>
    <property type="molecule type" value="Genomic_DNA"/>
</dbReference>
<name>A0A974W3H3_9NOCA</name>
<dbReference type="InterPro" id="IPR018060">
    <property type="entry name" value="HTH_AraC"/>
</dbReference>
<gene>
    <name evidence="5" type="ORF">JWS13_18970</name>
</gene>
<dbReference type="InterPro" id="IPR009057">
    <property type="entry name" value="Homeodomain-like_sf"/>
</dbReference>
<keyword evidence="2" id="KW-0238">DNA-binding</keyword>
<dbReference type="InterPro" id="IPR018062">
    <property type="entry name" value="HTH_AraC-typ_CS"/>
</dbReference>